<evidence type="ECO:0000313" key="4">
    <source>
        <dbReference type="Proteomes" id="UP001328107"/>
    </source>
</evidence>
<evidence type="ECO:0000256" key="2">
    <source>
        <dbReference type="SAM" id="SignalP"/>
    </source>
</evidence>
<organism evidence="3 4">
    <name type="scientific">Pristionchus mayeri</name>
    <dbReference type="NCBI Taxonomy" id="1317129"/>
    <lineage>
        <taxon>Eukaryota</taxon>
        <taxon>Metazoa</taxon>
        <taxon>Ecdysozoa</taxon>
        <taxon>Nematoda</taxon>
        <taxon>Chromadorea</taxon>
        <taxon>Rhabditida</taxon>
        <taxon>Rhabditina</taxon>
        <taxon>Diplogasteromorpha</taxon>
        <taxon>Diplogasteroidea</taxon>
        <taxon>Neodiplogasteridae</taxon>
        <taxon>Pristionchus</taxon>
    </lineage>
</organism>
<keyword evidence="1" id="KW-0472">Membrane</keyword>
<proteinExistence type="predicted"/>
<reference evidence="4" key="1">
    <citation type="submission" date="2022-10" db="EMBL/GenBank/DDBJ databases">
        <title>Genome assembly of Pristionchus species.</title>
        <authorList>
            <person name="Yoshida K."/>
            <person name="Sommer R.J."/>
        </authorList>
    </citation>
    <scope>NUCLEOTIDE SEQUENCE [LARGE SCALE GENOMIC DNA]</scope>
    <source>
        <strain evidence="4">RS5460</strain>
    </source>
</reference>
<keyword evidence="1" id="KW-1133">Transmembrane helix</keyword>
<keyword evidence="4" id="KW-1185">Reference proteome</keyword>
<dbReference type="Proteomes" id="UP001328107">
    <property type="component" value="Unassembled WGS sequence"/>
</dbReference>
<dbReference type="EMBL" id="BTRK01000003">
    <property type="protein sequence ID" value="GMR43873.1"/>
    <property type="molecule type" value="Genomic_DNA"/>
</dbReference>
<keyword evidence="2" id="KW-0732">Signal</keyword>
<sequence>PVSFRKMRLPLVFALAMAALCQAFCPLEKHQICNPGTKHACVCAIAEADKFFSSDRLCDHVAENDDNGEFPAVSITFDLEKEHDDDESWPQKEIEEGIVSALSIPKNTLVILRANCIYDDEDRDGEEEETEERLVVQFAVLKKSVNGTLPHDEGDFVDAEELASKLKVCHSDRNQDDKLGGLKIEKVEFVDQLIDIDLNPSNWHFIVLAVGAIIIFGFLLVLGCCCYKICKRREYGDELQRRPV</sequence>
<name>A0AAN4ZS93_9BILA</name>
<feature type="non-terminal residue" evidence="3">
    <location>
        <position position="1"/>
    </location>
</feature>
<gene>
    <name evidence="3" type="ORF">PMAYCL1PPCAC_14068</name>
</gene>
<feature type="signal peptide" evidence="2">
    <location>
        <begin position="1"/>
        <end position="23"/>
    </location>
</feature>
<evidence type="ECO:0000313" key="3">
    <source>
        <dbReference type="EMBL" id="GMR43873.1"/>
    </source>
</evidence>
<accession>A0AAN4ZS93</accession>
<evidence type="ECO:0000256" key="1">
    <source>
        <dbReference type="SAM" id="Phobius"/>
    </source>
</evidence>
<protein>
    <submittedName>
        <fullName evidence="3">Uncharacterized protein</fullName>
    </submittedName>
</protein>
<dbReference type="AlphaFoldDB" id="A0AAN4ZS93"/>
<keyword evidence="1" id="KW-0812">Transmembrane</keyword>
<feature type="chain" id="PRO_5042997631" evidence="2">
    <location>
        <begin position="24"/>
        <end position="244"/>
    </location>
</feature>
<comment type="caution">
    <text evidence="3">The sequence shown here is derived from an EMBL/GenBank/DDBJ whole genome shotgun (WGS) entry which is preliminary data.</text>
</comment>
<feature type="transmembrane region" description="Helical" evidence="1">
    <location>
        <begin position="203"/>
        <end position="227"/>
    </location>
</feature>